<dbReference type="Proteomes" id="UP000813461">
    <property type="component" value="Unassembled WGS sequence"/>
</dbReference>
<dbReference type="AlphaFoldDB" id="A0A8K0W038"/>
<gene>
    <name evidence="2" type="ORF">FB567DRAFT_311135</name>
</gene>
<dbReference type="EMBL" id="JAGMVJ010000006">
    <property type="protein sequence ID" value="KAH7089853.1"/>
    <property type="molecule type" value="Genomic_DNA"/>
</dbReference>
<keyword evidence="3" id="KW-1185">Reference proteome</keyword>
<sequence length="227" mass="25833">MAARHESQTAPGVGPHTYRVSTPPEALPPEIWHLIIDLVDDHCFVWFVLRRVSPFLKLVTEDVFARYFLRTCSLRFAGEPAKNLLPPDLQARPDRAGLFQPPTFRFQPVAFAPADTKAKAVLRLCDPASDPVCPPEFQHVQRIVASGDRLANVFFAPGHQAHSNRMRLRNEAHFVRLNDQLKSRRIPSLAINVPAREITLDWRRLCQDFLCDEVKCRRSQKLLGLGL</sequence>
<comment type="caution">
    <text evidence="2">The sequence shown here is derived from an EMBL/GenBank/DDBJ whole genome shotgun (WGS) entry which is preliminary data.</text>
</comment>
<evidence type="ECO:0000256" key="1">
    <source>
        <dbReference type="SAM" id="MobiDB-lite"/>
    </source>
</evidence>
<evidence type="ECO:0000313" key="2">
    <source>
        <dbReference type="EMBL" id="KAH7089853.1"/>
    </source>
</evidence>
<evidence type="ECO:0000313" key="3">
    <source>
        <dbReference type="Proteomes" id="UP000813461"/>
    </source>
</evidence>
<name>A0A8K0W038_9PLEO</name>
<organism evidence="2 3">
    <name type="scientific">Paraphoma chrysanthemicola</name>
    <dbReference type="NCBI Taxonomy" id="798071"/>
    <lineage>
        <taxon>Eukaryota</taxon>
        <taxon>Fungi</taxon>
        <taxon>Dikarya</taxon>
        <taxon>Ascomycota</taxon>
        <taxon>Pezizomycotina</taxon>
        <taxon>Dothideomycetes</taxon>
        <taxon>Pleosporomycetidae</taxon>
        <taxon>Pleosporales</taxon>
        <taxon>Pleosporineae</taxon>
        <taxon>Phaeosphaeriaceae</taxon>
        <taxon>Paraphoma</taxon>
    </lineage>
</organism>
<protein>
    <submittedName>
        <fullName evidence="2">Uncharacterized protein</fullName>
    </submittedName>
</protein>
<proteinExistence type="predicted"/>
<feature type="region of interest" description="Disordered" evidence="1">
    <location>
        <begin position="1"/>
        <end position="20"/>
    </location>
</feature>
<reference evidence="2" key="1">
    <citation type="journal article" date="2021" name="Nat. Commun.">
        <title>Genetic determinants of endophytism in the Arabidopsis root mycobiome.</title>
        <authorList>
            <person name="Mesny F."/>
            <person name="Miyauchi S."/>
            <person name="Thiergart T."/>
            <person name="Pickel B."/>
            <person name="Atanasova L."/>
            <person name="Karlsson M."/>
            <person name="Huettel B."/>
            <person name="Barry K.W."/>
            <person name="Haridas S."/>
            <person name="Chen C."/>
            <person name="Bauer D."/>
            <person name="Andreopoulos W."/>
            <person name="Pangilinan J."/>
            <person name="LaButti K."/>
            <person name="Riley R."/>
            <person name="Lipzen A."/>
            <person name="Clum A."/>
            <person name="Drula E."/>
            <person name="Henrissat B."/>
            <person name="Kohler A."/>
            <person name="Grigoriev I.V."/>
            <person name="Martin F.M."/>
            <person name="Hacquard S."/>
        </authorList>
    </citation>
    <scope>NUCLEOTIDE SEQUENCE</scope>
    <source>
        <strain evidence="2">MPI-SDFR-AT-0120</strain>
    </source>
</reference>
<accession>A0A8K0W038</accession>
<dbReference type="OrthoDB" id="3794788at2759"/>